<evidence type="ECO:0000313" key="1">
    <source>
        <dbReference type="EMBL" id="KAK3076870.1"/>
    </source>
</evidence>
<proteinExistence type="predicted"/>
<gene>
    <name evidence="1" type="ORF">LTS18_011774</name>
</gene>
<comment type="caution">
    <text evidence="1">The sequence shown here is derived from an EMBL/GenBank/DDBJ whole genome shotgun (WGS) entry which is preliminary data.</text>
</comment>
<dbReference type="EMBL" id="JAWDJW010003455">
    <property type="protein sequence ID" value="KAK3076870.1"/>
    <property type="molecule type" value="Genomic_DNA"/>
</dbReference>
<accession>A0ACC3DK44</accession>
<sequence length="208" mass="23922">MAVKRTQDDDEARDAKKPKKAFSVGPANLPDGTHRRKVQKIKKDLIHKAKVKKEFAKIKQREQEADPHPKPSPYATATEDPVIAGTTLPEPTTQPHPDRQHLMDTSTSPEPTVPEPREPQQWSRRPKRAKPVPFSKEAARAQKAREEAEARSRAREEADRQRQEKIEERERFRRAMAKARDPRTGQRKLGRESKVLLEKVKRMVGEGR</sequence>
<name>A0ACC3DK44_9PEZI</name>
<dbReference type="Proteomes" id="UP001186974">
    <property type="component" value="Unassembled WGS sequence"/>
</dbReference>
<reference evidence="1" key="1">
    <citation type="submission" date="2024-09" db="EMBL/GenBank/DDBJ databases">
        <title>Black Yeasts Isolated from many extreme environments.</title>
        <authorList>
            <person name="Coleine C."/>
            <person name="Stajich J.E."/>
            <person name="Selbmann L."/>
        </authorList>
    </citation>
    <scope>NUCLEOTIDE SEQUENCE</scope>
    <source>
        <strain evidence="1">CCFEE 5737</strain>
    </source>
</reference>
<evidence type="ECO:0000313" key="2">
    <source>
        <dbReference type="Proteomes" id="UP001186974"/>
    </source>
</evidence>
<keyword evidence="2" id="KW-1185">Reference proteome</keyword>
<organism evidence="1 2">
    <name type="scientific">Coniosporium uncinatum</name>
    <dbReference type="NCBI Taxonomy" id="93489"/>
    <lineage>
        <taxon>Eukaryota</taxon>
        <taxon>Fungi</taxon>
        <taxon>Dikarya</taxon>
        <taxon>Ascomycota</taxon>
        <taxon>Pezizomycotina</taxon>
        <taxon>Dothideomycetes</taxon>
        <taxon>Dothideomycetes incertae sedis</taxon>
        <taxon>Coniosporium</taxon>
    </lineage>
</organism>
<protein>
    <submittedName>
        <fullName evidence="1">Uncharacterized protein</fullName>
    </submittedName>
</protein>